<sequence>MAAVRRFVVPAIMVFLVFSAAAVSTARPLAGEELSGEATAGESVVSWPLCPGGLVVARSQGHVSRPEAEGTPARPRRTPPRPVSGGSAHREIDRIFPLIAKTVDSEPA</sequence>
<reference evidence="4" key="1">
    <citation type="journal article" date="2019" name="Nat. Commun.">
        <title>The genome of broomcorn millet.</title>
        <authorList>
            <person name="Zou C."/>
            <person name="Miki D."/>
            <person name="Li D."/>
            <person name="Tang Q."/>
            <person name="Xiao L."/>
            <person name="Rajput S."/>
            <person name="Deng P."/>
            <person name="Jia W."/>
            <person name="Huang R."/>
            <person name="Zhang M."/>
            <person name="Sun Y."/>
            <person name="Hu J."/>
            <person name="Fu X."/>
            <person name="Schnable P.S."/>
            <person name="Li F."/>
            <person name="Zhang H."/>
            <person name="Feng B."/>
            <person name="Zhu X."/>
            <person name="Liu R."/>
            <person name="Schnable J.C."/>
            <person name="Zhu J.-K."/>
            <person name="Zhang H."/>
        </authorList>
    </citation>
    <scope>NUCLEOTIDE SEQUENCE [LARGE SCALE GENOMIC DNA]</scope>
</reference>
<dbReference type="AlphaFoldDB" id="A0A3L6QEB3"/>
<feature type="region of interest" description="Disordered" evidence="1">
    <location>
        <begin position="58"/>
        <end position="93"/>
    </location>
</feature>
<proteinExistence type="predicted"/>
<evidence type="ECO:0000313" key="3">
    <source>
        <dbReference type="EMBL" id="RLM78277.1"/>
    </source>
</evidence>
<feature type="chain" id="PRO_5018084664" description="Secreted protein" evidence="2">
    <location>
        <begin position="27"/>
        <end position="108"/>
    </location>
</feature>
<comment type="caution">
    <text evidence="3">The sequence shown here is derived from an EMBL/GenBank/DDBJ whole genome shotgun (WGS) entry which is preliminary data.</text>
</comment>
<keyword evidence="4" id="KW-1185">Reference proteome</keyword>
<evidence type="ECO:0008006" key="5">
    <source>
        <dbReference type="Google" id="ProtNLM"/>
    </source>
</evidence>
<evidence type="ECO:0000256" key="2">
    <source>
        <dbReference type="SAM" id="SignalP"/>
    </source>
</evidence>
<dbReference type="EMBL" id="PQIB02000012">
    <property type="protein sequence ID" value="RLM78277.1"/>
    <property type="molecule type" value="Genomic_DNA"/>
</dbReference>
<organism evidence="3 4">
    <name type="scientific">Panicum miliaceum</name>
    <name type="common">Proso millet</name>
    <name type="synonym">Broomcorn millet</name>
    <dbReference type="NCBI Taxonomy" id="4540"/>
    <lineage>
        <taxon>Eukaryota</taxon>
        <taxon>Viridiplantae</taxon>
        <taxon>Streptophyta</taxon>
        <taxon>Embryophyta</taxon>
        <taxon>Tracheophyta</taxon>
        <taxon>Spermatophyta</taxon>
        <taxon>Magnoliopsida</taxon>
        <taxon>Liliopsida</taxon>
        <taxon>Poales</taxon>
        <taxon>Poaceae</taxon>
        <taxon>PACMAD clade</taxon>
        <taxon>Panicoideae</taxon>
        <taxon>Panicodae</taxon>
        <taxon>Paniceae</taxon>
        <taxon>Panicinae</taxon>
        <taxon>Panicum</taxon>
        <taxon>Panicum sect. Panicum</taxon>
    </lineage>
</organism>
<protein>
    <recommendedName>
        <fullName evidence="5">Secreted protein</fullName>
    </recommendedName>
</protein>
<evidence type="ECO:0000313" key="4">
    <source>
        <dbReference type="Proteomes" id="UP000275267"/>
    </source>
</evidence>
<feature type="signal peptide" evidence="2">
    <location>
        <begin position="1"/>
        <end position="26"/>
    </location>
</feature>
<name>A0A3L6QEB3_PANMI</name>
<evidence type="ECO:0000256" key="1">
    <source>
        <dbReference type="SAM" id="MobiDB-lite"/>
    </source>
</evidence>
<gene>
    <name evidence="3" type="ORF">C2845_PM12G26360</name>
</gene>
<dbReference type="Proteomes" id="UP000275267">
    <property type="component" value="Unassembled WGS sequence"/>
</dbReference>
<accession>A0A3L6QEB3</accession>
<keyword evidence="2" id="KW-0732">Signal</keyword>